<proteinExistence type="predicted"/>
<accession>A0A484H652</accession>
<sequence length="46" mass="5324">MTACGRSRGHDYTRLRLPWHGYPRQTMIVHLIRKDVGPCKMSLGDL</sequence>
<reference evidence="1" key="1">
    <citation type="submission" date="2018-10" db="EMBL/GenBank/DDBJ databases">
        <authorList>
            <person name="Gruber-Vodicka H."/>
            <person name="Jaeckle O."/>
        </authorList>
    </citation>
    <scope>NUCLEOTIDE SEQUENCE</scope>
</reference>
<protein>
    <submittedName>
        <fullName evidence="1">Uncharacterized protein</fullName>
    </submittedName>
</protein>
<evidence type="ECO:0000313" key="1">
    <source>
        <dbReference type="EMBL" id="VBB68994.1"/>
    </source>
</evidence>
<dbReference type="AlphaFoldDB" id="A0A484H652"/>
<dbReference type="EMBL" id="LR026963">
    <property type="protein sequence ID" value="VBB68994.1"/>
    <property type="molecule type" value="Genomic_DNA"/>
</dbReference>
<name>A0A484H652_9ZZZZ</name>
<organism evidence="1">
    <name type="scientific">invertebrate metagenome</name>
    <dbReference type="NCBI Taxonomy" id="1711999"/>
    <lineage>
        <taxon>unclassified sequences</taxon>
        <taxon>metagenomes</taxon>
        <taxon>organismal metagenomes</taxon>
    </lineage>
</organism>
<gene>
    <name evidence="1" type="ORF">RIEGSTA812A_PEG_467</name>
</gene>